<organism evidence="6 7">
    <name type="scientific">Cladophialophora chaetospira</name>
    <dbReference type="NCBI Taxonomy" id="386627"/>
    <lineage>
        <taxon>Eukaryota</taxon>
        <taxon>Fungi</taxon>
        <taxon>Dikarya</taxon>
        <taxon>Ascomycota</taxon>
        <taxon>Pezizomycotina</taxon>
        <taxon>Eurotiomycetes</taxon>
        <taxon>Chaetothyriomycetidae</taxon>
        <taxon>Chaetothyriales</taxon>
        <taxon>Herpotrichiellaceae</taxon>
        <taxon>Cladophialophora</taxon>
    </lineage>
</organism>
<feature type="transmembrane region" description="Helical" evidence="5">
    <location>
        <begin position="121"/>
        <end position="146"/>
    </location>
</feature>
<evidence type="ECO:0000313" key="6">
    <source>
        <dbReference type="EMBL" id="KAJ9607998.1"/>
    </source>
</evidence>
<keyword evidence="2 5" id="KW-0812">Transmembrane</keyword>
<evidence type="ECO:0000256" key="3">
    <source>
        <dbReference type="ARBA" id="ARBA00022989"/>
    </source>
</evidence>
<evidence type="ECO:0000313" key="7">
    <source>
        <dbReference type="Proteomes" id="UP001172673"/>
    </source>
</evidence>
<name>A0AA38X737_9EURO</name>
<feature type="transmembrane region" description="Helical" evidence="5">
    <location>
        <begin position="89"/>
        <end position="109"/>
    </location>
</feature>
<dbReference type="PANTHER" id="PTHR23423">
    <property type="entry name" value="ORGANIC SOLUTE TRANSPORTER-RELATED"/>
    <property type="match status" value="1"/>
</dbReference>
<evidence type="ECO:0000256" key="5">
    <source>
        <dbReference type="SAM" id="Phobius"/>
    </source>
</evidence>
<dbReference type="SMART" id="SM01417">
    <property type="entry name" value="Solute_trans_a"/>
    <property type="match status" value="1"/>
</dbReference>
<reference evidence="6" key="1">
    <citation type="submission" date="2022-10" db="EMBL/GenBank/DDBJ databases">
        <title>Culturing micro-colonial fungi from biological soil crusts in the Mojave desert and describing Neophaeococcomyces mojavensis, and introducing the new genera and species Taxawa tesnikishii.</title>
        <authorList>
            <person name="Kurbessoian T."/>
            <person name="Stajich J.E."/>
        </authorList>
    </citation>
    <scope>NUCLEOTIDE SEQUENCE</scope>
    <source>
        <strain evidence="6">TK_41</strain>
    </source>
</reference>
<evidence type="ECO:0000256" key="4">
    <source>
        <dbReference type="ARBA" id="ARBA00023136"/>
    </source>
</evidence>
<evidence type="ECO:0000256" key="2">
    <source>
        <dbReference type="ARBA" id="ARBA00022692"/>
    </source>
</evidence>
<dbReference type="Pfam" id="PF03619">
    <property type="entry name" value="Solute_trans_a"/>
    <property type="match status" value="1"/>
</dbReference>
<dbReference type="GO" id="GO:0016020">
    <property type="term" value="C:membrane"/>
    <property type="evidence" value="ECO:0007669"/>
    <property type="project" value="UniProtKB-SubCell"/>
</dbReference>
<evidence type="ECO:0008006" key="8">
    <source>
        <dbReference type="Google" id="ProtNLM"/>
    </source>
</evidence>
<feature type="transmembrane region" description="Helical" evidence="5">
    <location>
        <begin position="158"/>
        <end position="180"/>
    </location>
</feature>
<keyword evidence="7" id="KW-1185">Reference proteome</keyword>
<evidence type="ECO:0000256" key="1">
    <source>
        <dbReference type="ARBA" id="ARBA00004141"/>
    </source>
</evidence>
<keyword evidence="3 5" id="KW-1133">Transmembrane helix</keyword>
<comment type="caution">
    <text evidence="6">The sequence shown here is derived from an EMBL/GenBank/DDBJ whole genome shotgun (WGS) entry which is preliminary data.</text>
</comment>
<keyword evidence="4 5" id="KW-0472">Membrane</keyword>
<dbReference type="EMBL" id="JAPDRK010000011">
    <property type="protein sequence ID" value="KAJ9607998.1"/>
    <property type="molecule type" value="Genomic_DNA"/>
</dbReference>
<protein>
    <recommendedName>
        <fullName evidence="8">Transmembrane protein</fullName>
    </recommendedName>
</protein>
<feature type="transmembrane region" description="Helical" evidence="5">
    <location>
        <begin position="200"/>
        <end position="222"/>
    </location>
</feature>
<comment type="subcellular location">
    <subcellularLocation>
        <location evidence="1">Membrane</location>
        <topology evidence="1">Multi-pass membrane protein</topology>
    </subcellularLocation>
</comment>
<accession>A0AA38X737</accession>
<proteinExistence type="predicted"/>
<dbReference type="InterPro" id="IPR005178">
    <property type="entry name" value="Ostalpha/TMEM184C"/>
</dbReference>
<gene>
    <name evidence="6" type="ORF">H2200_008077</name>
</gene>
<sequence length="318" mass="36357">MLPVYSLLSWLGIAFPNAYVYLDPWRESWESIAIGSFFLLLCEFVSPSADFRDVFFAALEVPEARKAREKGKPVQVDGLEWYRKRWFSVFQVIIVAFGVSVATDITQAINKYCLTSSKIHFAHIWLTTIRSISISIAVLSCIKFYGALKKDLKHHKPLAKFLSFKLIVGLSFIQSIIFTILRSTHTLKESSTLTYADVNFGIDTMTTCIIMVPFSIFFHYSYNVAPYDLTKPRMLPLSEAPPQYAGENVPFNEARHMAHEEGGRYYGGFLGIKAWVMVFDPREILRAIVFAFTMRNQAGRMEREVVGVKDQDGRGYEY</sequence>
<dbReference type="Proteomes" id="UP001172673">
    <property type="component" value="Unassembled WGS sequence"/>
</dbReference>
<dbReference type="AlphaFoldDB" id="A0AA38X737"/>